<accession>A0A0F5H0N8</accession>
<dbReference type="Proteomes" id="UP000033750">
    <property type="component" value="Unassembled WGS sequence"/>
</dbReference>
<keyword evidence="3" id="KW-1185">Reference proteome</keyword>
<dbReference type="PATRIC" id="fig|1264554.4.peg.409"/>
<organism evidence="2 3">
    <name type="scientific">Mycoplasmopsis meleagridis ATCC 25294</name>
    <dbReference type="NCBI Taxonomy" id="1264554"/>
    <lineage>
        <taxon>Bacteria</taxon>
        <taxon>Bacillati</taxon>
        <taxon>Mycoplasmatota</taxon>
        <taxon>Mycoplasmoidales</taxon>
        <taxon>Metamycoplasmataceae</taxon>
        <taxon>Mycoplasmopsis</taxon>
    </lineage>
</organism>
<dbReference type="EMBL" id="JZXN01000015">
    <property type="protein sequence ID" value="KKB26886.1"/>
    <property type="molecule type" value="Genomic_DNA"/>
</dbReference>
<proteinExistence type="predicted"/>
<keyword evidence="1" id="KW-0732">Signal</keyword>
<name>A0A0F5H0N8_9BACT</name>
<comment type="caution">
    <text evidence="2">The sequence shown here is derived from an EMBL/GenBank/DDBJ whole genome shotgun (WGS) entry which is preliminary data.</text>
</comment>
<evidence type="ECO:0008006" key="4">
    <source>
        <dbReference type="Google" id="ProtNLM"/>
    </source>
</evidence>
<evidence type="ECO:0000256" key="1">
    <source>
        <dbReference type="SAM" id="SignalP"/>
    </source>
</evidence>
<reference evidence="2 3" key="1">
    <citation type="submission" date="2015-03" db="EMBL/GenBank/DDBJ databases">
        <title>Genome sequence of Mycoplasma meleagridis strain ATCC 25294.</title>
        <authorList>
            <person name="Yacoub E."/>
            <person name="Blanchard A."/>
            <person name="Sirand-Pugnet P."/>
            <person name="Mardassi B.B.A."/>
        </authorList>
    </citation>
    <scope>NUCLEOTIDE SEQUENCE [LARGE SCALE GENOMIC DNA]</scope>
    <source>
        <strain evidence="2 3">ATCC 25294</strain>
    </source>
</reference>
<dbReference type="STRING" id="29561.MM26B8_03580"/>
<sequence length="222" mass="26383">MKIKKIPLIFSSLTFLTIPFLVAFSCENNSNSSYSVFKNTYEKALNNQEYTIYLDEKQMQEEILNLKKAAKNKQLKFRYGQILENQENKIPQAYDKNKRQFTAEYLLARKLIKFKFNDEKLNDNVNFIYIDNIEEPNGVYLSFRLIDKNNPKYYLTTKLINLSDYIELIRYGNLHIHFSLQDKNNTNLDNIKNGLDINEAYQYNVNTNQEYIEGQDVFKNDK</sequence>
<dbReference type="OrthoDB" id="10002707at2"/>
<protein>
    <recommendedName>
        <fullName evidence="4">Lipoprotein</fullName>
    </recommendedName>
</protein>
<evidence type="ECO:0000313" key="3">
    <source>
        <dbReference type="Proteomes" id="UP000033750"/>
    </source>
</evidence>
<dbReference type="AlphaFoldDB" id="A0A0F5H0N8"/>
<feature type="signal peptide" evidence="1">
    <location>
        <begin position="1"/>
        <end position="23"/>
    </location>
</feature>
<dbReference type="PROSITE" id="PS51257">
    <property type="entry name" value="PROKAR_LIPOPROTEIN"/>
    <property type="match status" value="1"/>
</dbReference>
<gene>
    <name evidence="2" type="ORF">MMELEA_04630</name>
</gene>
<dbReference type="RefSeq" id="WP_046096889.1">
    <property type="nucleotide sequence ID" value="NZ_JZXN01000015.1"/>
</dbReference>
<feature type="chain" id="PRO_5002487250" description="Lipoprotein" evidence="1">
    <location>
        <begin position="24"/>
        <end position="222"/>
    </location>
</feature>
<evidence type="ECO:0000313" key="2">
    <source>
        <dbReference type="EMBL" id="KKB26886.1"/>
    </source>
</evidence>